<reference evidence="1 2" key="1">
    <citation type="submission" date="2020-04" db="EMBL/GenBank/DDBJ databases">
        <title>Pseudoalteromonas caenipelagi sp. nov., isolated from a tidal flat.</title>
        <authorList>
            <person name="Park S."/>
            <person name="Yoon J.-H."/>
        </authorList>
    </citation>
    <scope>NUCLEOTIDE SEQUENCE [LARGE SCALE GENOMIC DNA]</scope>
    <source>
        <strain evidence="1 2">JBTF-M23</strain>
    </source>
</reference>
<organism evidence="1 2">
    <name type="scientific">Pseudoalteromonas caenipelagi</name>
    <dbReference type="NCBI Taxonomy" id="2726988"/>
    <lineage>
        <taxon>Bacteria</taxon>
        <taxon>Pseudomonadati</taxon>
        <taxon>Pseudomonadota</taxon>
        <taxon>Gammaproteobacteria</taxon>
        <taxon>Alteromonadales</taxon>
        <taxon>Pseudoalteromonadaceae</taxon>
        <taxon>Pseudoalteromonas</taxon>
    </lineage>
</organism>
<comment type="caution">
    <text evidence="1">The sequence shown here is derived from an EMBL/GenBank/DDBJ whole genome shotgun (WGS) entry which is preliminary data.</text>
</comment>
<keyword evidence="2" id="KW-1185">Reference proteome</keyword>
<dbReference type="AlphaFoldDB" id="A0A849V8J6"/>
<dbReference type="SUPFAM" id="SSF54909">
    <property type="entry name" value="Dimeric alpha+beta barrel"/>
    <property type="match status" value="1"/>
</dbReference>
<protein>
    <recommendedName>
        <fullName evidence="3">ABM domain-containing protein</fullName>
    </recommendedName>
</protein>
<accession>A0A849V8J6</accession>
<gene>
    <name evidence="1" type="ORF">HG263_04930</name>
</gene>
<evidence type="ECO:0000313" key="1">
    <source>
        <dbReference type="EMBL" id="NOU49879.1"/>
    </source>
</evidence>
<sequence>MSQNIFEIVEFKLTDGASEADFLPLSDAFQNFLAQQPGFMYRSLATQQDKQGYVDISYWQSAQDLELCEKAFNESSVCKAFLTMIEKDSVLMTRHAIVAQTSCNG</sequence>
<dbReference type="Gene3D" id="3.30.70.100">
    <property type="match status" value="1"/>
</dbReference>
<dbReference type="RefSeq" id="WP_171624969.1">
    <property type="nucleotide sequence ID" value="NZ_JABBPG010000002.1"/>
</dbReference>
<dbReference type="EMBL" id="JABBPG010000002">
    <property type="protein sequence ID" value="NOU49879.1"/>
    <property type="molecule type" value="Genomic_DNA"/>
</dbReference>
<dbReference type="InterPro" id="IPR011008">
    <property type="entry name" value="Dimeric_a/b-barrel"/>
</dbReference>
<evidence type="ECO:0008006" key="3">
    <source>
        <dbReference type="Google" id="ProtNLM"/>
    </source>
</evidence>
<dbReference type="Proteomes" id="UP000586305">
    <property type="component" value="Unassembled WGS sequence"/>
</dbReference>
<name>A0A849V8J6_9GAMM</name>
<proteinExistence type="predicted"/>
<evidence type="ECO:0000313" key="2">
    <source>
        <dbReference type="Proteomes" id="UP000586305"/>
    </source>
</evidence>